<protein>
    <recommendedName>
        <fullName evidence="2">N-acetyltransferase domain-containing protein</fullName>
    </recommendedName>
</protein>
<organism evidence="1">
    <name type="scientific">marine sediment metagenome</name>
    <dbReference type="NCBI Taxonomy" id="412755"/>
    <lineage>
        <taxon>unclassified sequences</taxon>
        <taxon>metagenomes</taxon>
        <taxon>ecological metagenomes</taxon>
    </lineage>
</organism>
<evidence type="ECO:0000313" key="1">
    <source>
        <dbReference type="EMBL" id="GAF87556.1"/>
    </source>
</evidence>
<proteinExistence type="predicted"/>
<sequence length="216" mass="25059">WKNFRQNLLMAYKEEEIASPGSVRPLRMDDVPEVVEMINGMYVDHDFYLPFTVESFLGYVERMPHYGVEDIFVYEEEGRITAVLGSWEYHRVLAPRVIKYNLRMRTQMLMLRVMGLFTKVPKIPGFGQKSLQNILTPLAYRDLGGCRELIRHVNNLAIKDGVHFVTLVCEVGSPLEEIIEGYRKTVVTVHQMVKPLKGQVYDSPSSRRLYMNVEDV</sequence>
<feature type="non-terminal residue" evidence="1">
    <location>
        <position position="1"/>
    </location>
</feature>
<name>X0TJW4_9ZZZZ</name>
<evidence type="ECO:0008006" key="2">
    <source>
        <dbReference type="Google" id="ProtNLM"/>
    </source>
</evidence>
<dbReference type="SUPFAM" id="SSF55729">
    <property type="entry name" value="Acyl-CoA N-acyltransferases (Nat)"/>
    <property type="match status" value="1"/>
</dbReference>
<reference evidence="1" key="1">
    <citation type="journal article" date="2014" name="Front. Microbiol.">
        <title>High frequency of phylogenetically diverse reductive dehalogenase-homologous genes in deep subseafloor sedimentary metagenomes.</title>
        <authorList>
            <person name="Kawai M."/>
            <person name="Futagami T."/>
            <person name="Toyoda A."/>
            <person name="Takaki Y."/>
            <person name="Nishi S."/>
            <person name="Hori S."/>
            <person name="Arai W."/>
            <person name="Tsubouchi T."/>
            <person name="Morono Y."/>
            <person name="Uchiyama I."/>
            <person name="Ito T."/>
            <person name="Fujiyama A."/>
            <person name="Inagaki F."/>
            <person name="Takami H."/>
        </authorList>
    </citation>
    <scope>NUCLEOTIDE SEQUENCE</scope>
    <source>
        <strain evidence="1">Expedition CK06-06</strain>
    </source>
</reference>
<dbReference type="InterPro" id="IPR016181">
    <property type="entry name" value="Acyl_CoA_acyltransferase"/>
</dbReference>
<dbReference type="AlphaFoldDB" id="X0TJW4"/>
<dbReference type="EMBL" id="BARS01017799">
    <property type="protein sequence ID" value="GAF87556.1"/>
    <property type="molecule type" value="Genomic_DNA"/>
</dbReference>
<dbReference type="Gene3D" id="3.40.630.30">
    <property type="match status" value="1"/>
</dbReference>
<accession>X0TJW4</accession>
<comment type="caution">
    <text evidence="1">The sequence shown here is derived from an EMBL/GenBank/DDBJ whole genome shotgun (WGS) entry which is preliminary data.</text>
</comment>
<gene>
    <name evidence="1" type="ORF">S01H1_29064</name>
</gene>